<sequence length="47" mass="5146">MKNSAYIFSKRYQTIWICAALAIGCLFMLAHPAAAESDNANARLIAD</sequence>
<protein>
    <submittedName>
        <fullName evidence="1">Uncharacterized protein</fullName>
    </submittedName>
</protein>
<evidence type="ECO:0000313" key="2">
    <source>
        <dbReference type="Proteomes" id="UP000030661"/>
    </source>
</evidence>
<dbReference type="HOGENOM" id="CLU_3165014_0_0_0"/>
<dbReference type="PROSITE" id="PS51257">
    <property type="entry name" value="PROKAR_LIPOPROTEIN"/>
    <property type="match status" value="1"/>
</dbReference>
<organism evidence="1 2">
    <name type="scientific">Vecturithrix granuli</name>
    <dbReference type="NCBI Taxonomy" id="1499967"/>
    <lineage>
        <taxon>Bacteria</taxon>
        <taxon>Candidatus Moduliflexota</taxon>
        <taxon>Candidatus Vecturitrichia</taxon>
        <taxon>Candidatus Vecturitrichales</taxon>
        <taxon>Candidatus Vecturitrichaceae</taxon>
        <taxon>Candidatus Vecturithrix</taxon>
    </lineage>
</organism>
<dbReference type="STRING" id="1499967.U27_05318"/>
<proteinExistence type="predicted"/>
<accession>A0A081C189</accession>
<evidence type="ECO:0000313" key="1">
    <source>
        <dbReference type="EMBL" id="GAK58344.1"/>
    </source>
</evidence>
<keyword evidence="2" id="KW-1185">Reference proteome</keyword>
<dbReference type="AlphaFoldDB" id="A0A081C189"/>
<reference evidence="1 2" key="1">
    <citation type="journal article" date="2015" name="PeerJ">
        <title>First genomic representation of candidate bacterial phylum KSB3 points to enhanced environmental sensing as a trigger of wastewater bulking.</title>
        <authorList>
            <person name="Sekiguchi Y."/>
            <person name="Ohashi A."/>
            <person name="Parks D.H."/>
            <person name="Yamauchi T."/>
            <person name="Tyson G.W."/>
            <person name="Hugenholtz P."/>
        </authorList>
    </citation>
    <scope>NUCLEOTIDE SEQUENCE [LARGE SCALE GENOMIC DNA]</scope>
</reference>
<dbReference type="EMBL" id="DF820467">
    <property type="protein sequence ID" value="GAK58344.1"/>
    <property type="molecule type" value="Genomic_DNA"/>
</dbReference>
<name>A0A081C189_VECG1</name>
<gene>
    <name evidence="1" type="ORF">U27_05318</name>
</gene>
<dbReference type="Proteomes" id="UP000030661">
    <property type="component" value="Unassembled WGS sequence"/>
</dbReference>